<dbReference type="PANTHER" id="PTHR42928">
    <property type="entry name" value="TRICARBOXYLATE-BINDING PROTEIN"/>
    <property type="match status" value="1"/>
</dbReference>
<protein>
    <submittedName>
        <fullName evidence="3">Tripartite tricarboxylate transporter substrate binding protein</fullName>
    </submittedName>
</protein>
<evidence type="ECO:0000313" key="4">
    <source>
        <dbReference type="Proteomes" id="UP001501671"/>
    </source>
</evidence>
<organism evidence="3 4">
    <name type="scientific">Pigmentiphaga soli</name>
    <dbReference type="NCBI Taxonomy" id="1007095"/>
    <lineage>
        <taxon>Bacteria</taxon>
        <taxon>Pseudomonadati</taxon>
        <taxon>Pseudomonadota</taxon>
        <taxon>Betaproteobacteria</taxon>
        <taxon>Burkholderiales</taxon>
        <taxon>Alcaligenaceae</taxon>
        <taxon>Pigmentiphaga</taxon>
    </lineage>
</organism>
<dbReference type="EMBL" id="BAABFO010000014">
    <property type="protein sequence ID" value="GAA4335883.1"/>
    <property type="molecule type" value="Genomic_DNA"/>
</dbReference>
<gene>
    <name evidence="3" type="ORF">GCM10023144_29650</name>
</gene>
<dbReference type="SUPFAM" id="SSF53850">
    <property type="entry name" value="Periplasmic binding protein-like II"/>
    <property type="match status" value="1"/>
</dbReference>
<dbReference type="Gene3D" id="3.40.190.150">
    <property type="entry name" value="Bordetella uptake gene, domain 1"/>
    <property type="match status" value="1"/>
</dbReference>
<keyword evidence="4" id="KW-1185">Reference proteome</keyword>
<name>A0ABP8H8K5_9BURK</name>
<proteinExistence type="inferred from homology"/>
<evidence type="ECO:0000256" key="1">
    <source>
        <dbReference type="ARBA" id="ARBA00006987"/>
    </source>
</evidence>
<dbReference type="PROSITE" id="PS51318">
    <property type="entry name" value="TAT"/>
    <property type="match status" value="1"/>
</dbReference>
<accession>A0ABP8H8K5</accession>
<dbReference type="InterPro" id="IPR042100">
    <property type="entry name" value="Bug_dom1"/>
</dbReference>
<comment type="similarity">
    <text evidence="1">Belongs to the UPF0065 (bug) family.</text>
</comment>
<dbReference type="Pfam" id="PF03401">
    <property type="entry name" value="TctC"/>
    <property type="match status" value="1"/>
</dbReference>
<comment type="caution">
    <text evidence="3">The sequence shown here is derived from an EMBL/GenBank/DDBJ whole genome shotgun (WGS) entry which is preliminary data.</text>
</comment>
<dbReference type="InterPro" id="IPR005064">
    <property type="entry name" value="BUG"/>
</dbReference>
<feature type="signal peptide" evidence="2">
    <location>
        <begin position="1"/>
        <end position="38"/>
    </location>
</feature>
<feature type="chain" id="PRO_5045942823" evidence="2">
    <location>
        <begin position="39"/>
        <end position="339"/>
    </location>
</feature>
<sequence length="339" mass="35877">MKDKRACAAGACGASRRRFGRYAAGAAVLAALPWTVAAQETAFPSKPIRIVVPFPPGGFNDTLARLVGKELQQAWGQPVVVDNKAGAATIIGTQAVASAAPDGYTMLVAAFGFATNPWVRNDLPYDTAKAFAPVILAARSATVLATYADSPYKTVPDVLAAAKANPGKLNYGTAGVAASNHLAMVLFQELTHTTLNHVPYKGGSPALTDLASGRLDVSFDLLPNAMPFIQAGKLRALAVADRKRSPLMPDVPTVEEAGGPKIDVPGWHGFVVPAGTPPAIVAKLNREINRILRLPHIREEFQKQGVTPEGGSVDEFRTFIDGQLALWKGVIERNGIRVD</sequence>
<dbReference type="RefSeq" id="WP_345250636.1">
    <property type="nucleotide sequence ID" value="NZ_BAABFO010000014.1"/>
</dbReference>
<dbReference type="PANTHER" id="PTHR42928:SF5">
    <property type="entry name" value="BLR1237 PROTEIN"/>
    <property type="match status" value="1"/>
</dbReference>
<dbReference type="InterPro" id="IPR006311">
    <property type="entry name" value="TAT_signal"/>
</dbReference>
<keyword evidence="2" id="KW-0732">Signal</keyword>
<reference evidence="4" key="1">
    <citation type="journal article" date="2019" name="Int. J. Syst. Evol. Microbiol.">
        <title>The Global Catalogue of Microorganisms (GCM) 10K type strain sequencing project: providing services to taxonomists for standard genome sequencing and annotation.</title>
        <authorList>
            <consortium name="The Broad Institute Genomics Platform"/>
            <consortium name="The Broad Institute Genome Sequencing Center for Infectious Disease"/>
            <person name="Wu L."/>
            <person name="Ma J."/>
        </authorList>
    </citation>
    <scope>NUCLEOTIDE SEQUENCE [LARGE SCALE GENOMIC DNA]</scope>
    <source>
        <strain evidence="4">JCM 17666</strain>
    </source>
</reference>
<evidence type="ECO:0000313" key="3">
    <source>
        <dbReference type="EMBL" id="GAA4335883.1"/>
    </source>
</evidence>
<evidence type="ECO:0000256" key="2">
    <source>
        <dbReference type="SAM" id="SignalP"/>
    </source>
</evidence>
<dbReference type="CDD" id="cd13578">
    <property type="entry name" value="PBP2_Bug27"/>
    <property type="match status" value="1"/>
</dbReference>
<dbReference type="Proteomes" id="UP001501671">
    <property type="component" value="Unassembled WGS sequence"/>
</dbReference>
<dbReference type="Gene3D" id="3.40.190.10">
    <property type="entry name" value="Periplasmic binding protein-like II"/>
    <property type="match status" value="1"/>
</dbReference>
<dbReference type="PIRSF" id="PIRSF017082">
    <property type="entry name" value="YflP"/>
    <property type="match status" value="1"/>
</dbReference>